<dbReference type="Pfam" id="PF00293">
    <property type="entry name" value="NUDIX"/>
    <property type="match status" value="1"/>
</dbReference>
<dbReference type="InterPro" id="IPR015797">
    <property type="entry name" value="NUDIX_hydrolase-like_dom_sf"/>
</dbReference>
<name>A0A1C3NV22_9ACTN</name>
<dbReference type="AlphaFoldDB" id="A0A1C3NV22"/>
<proteinExistence type="inferred from homology"/>
<accession>A0A1C3NV22</accession>
<evidence type="ECO:0000259" key="2">
    <source>
        <dbReference type="PROSITE" id="PS51462"/>
    </source>
</evidence>
<protein>
    <submittedName>
        <fullName evidence="3">NUDIX hydrolase</fullName>
    </submittedName>
</protein>
<dbReference type="PANTHER" id="PTHR43736:SF1">
    <property type="entry name" value="DIHYDRONEOPTERIN TRIPHOSPHATE DIPHOSPHATASE"/>
    <property type="match status" value="1"/>
</dbReference>
<dbReference type="SUPFAM" id="SSF55811">
    <property type="entry name" value="Nudix"/>
    <property type="match status" value="1"/>
</dbReference>
<dbReference type="PANTHER" id="PTHR43736">
    <property type="entry name" value="ADP-RIBOSE PYROPHOSPHATASE"/>
    <property type="match status" value="1"/>
</dbReference>
<feature type="domain" description="Nudix hydrolase" evidence="2">
    <location>
        <begin position="73"/>
        <end position="211"/>
    </location>
</feature>
<dbReference type="GO" id="GO:0016787">
    <property type="term" value="F:hydrolase activity"/>
    <property type="evidence" value="ECO:0007669"/>
    <property type="project" value="UniProtKB-KW"/>
</dbReference>
<dbReference type="EMBL" id="FLUV01000507">
    <property type="protein sequence ID" value="SBW19312.1"/>
    <property type="molecule type" value="Genomic_DNA"/>
</dbReference>
<dbReference type="Gene3D" id="3.90.79.10">
    <property type="entry name" value="Nucleoside Triphosphate Pyrophosphohydrolase"/>
    <property type="match status" value="1"/>
</dbReference>
<comment type="similarity">
    <text evidence="1">Belongs to the Nudix hydrolase family.</text>
</comment>
<reference evidence="4" key="1">
    <citation type="submission" date="2016-02" db="EMBL/GenBank/DDBJ databases">
        <authorList>
            <person name="Wibberg D."/>
        </authorList>
    </citation>
    <scope>NUCLEOTIDE SEQUENCE [LARGE SCALE GENOMIC DNA]</scope>
</reference>
<sequence>MGTVEAAAPDRPTCIRNRPLAVPLCAVAVSNNAVAGVVLHYLEDNPDEIETVGPLVLASMEGPRPVTDPATMPVHVTCGAVAVTADWRVLHVRHRSLAGWLLPGGHVAAGDQSLLGAALRQLTEGTGIAANSVIPDTARPVDIDAQVVPTNPVRGEPSHVHYDVRFVLYVPDGTVQLCSEEITDYRWIAVRDLSGTLGDKLRARCARGAQPEWAHLAR</sequence>
<dbReference type="Proteomes" id="UP000199013">
    <property type="component" value="Unassembled WGS sequence"/>
</dbReference>
<evidence type="ECO:0000313" key="3">
    <source>
        <dbReference type="EMBL" id="SBW19312.1"/>
    </source>
</evidence>
<organism evidence="3 4">
    <name type="scientific">Candidatus Protofrankia californiensis</name>
    <dbReference type="NCBI Taxonomy" id="1839754"/>
    <lineage>
        <taxon>Bacteria</taxon>
        <taxon>Bacillati</taxon>
        <taxon>Actinomycetota</taxon>
        <taxon>Actinomycetes</taxon>
        <taxon>Frankiales</taxon>
        <taxon>Frankiaceae</taxon>
        <taxon>Protofrankia</taxon>
    </lineage>
</organism>
<dbReference type="CDD" id="cd03674">
    <property type="entry name" value="NUDIX_Hydrolase"/>
    <property type="match status" value="1"/>
</dbReference>
<evidence type="ECO:0000256" key="1">
    <source>
        <dbReference type="ARBA" id="ARBA00005582"/>
    </source>
</evidence>
<dbReference type="PROSITE" id="PS51462">
    <property type="entry name" value="NUDIX"/>
    <property type="match status" value="1"/>
</dbReference>
<dbReference type="InterPro" id="IPR000086">
    <property type="entry name" value="NUDIX_hydrolase_dom"/>
</dbReference>
<gene>
    <name evidence="3" type="ORF">FDG2_1207</name>
</gene>
<keyword evidence="4" id="KW-1185">Reference proteome</keyword>
<evidence type="ECO:0000313" key="4">
    <source>
        <dbReference type="Proteomes" id="UP000199013"/>
    </source>
</evidence>
<keyword evidence="3" id="KW-0378">Hydrolase</keyword>